<keyword evidence="2" id="KW-0521">NADP</keyword>
<name>D1CA66_SPHTD</name>
<organism evidence="5 6">
    <name type="scientific">Sphaerobacter thermophilus (strain ATCC 49802 / DSM 20745 / KCCM 41009 / NCIMB 13125 / S 6022)</name>
    <dbReference type="NCBI Taxonomy" id="479434"/>
    <lineage>
        <taxon>Bacteria</taxon>
        <taxon>Pseudomonadati</taxon>
        <taxon>Thermomicrobiota</taxon>
        <taxon>Thermomicrobia</taxon>
        <taxon>Sphaerobacterales</taxon>
        <taxon>Sphaerobacterineae</taxon>
        <taxon>Sphaerobacteraceae</taxon>
        <taxon>Sphaerobacter</taxon>
    </lineage>
</organism>
<dbReference type="STRING" id="479434.Sthe_3309"/>
<dbReference type="PANTHER" id="PTHR38011">
    <property type="entry name" value="DIHYDROFOLATE REDUCTASE FAMILY PROTEIN (AFU_ORTHOLOGUE AFUA_8G06820)"/>
    <property type="match status" value="1"/>
</dbReference>
<dbReference type="EC" id="1.1.1.193" evidence="5"/>
<dbReference type="HOGENOM" id="CLU_036590_4_0_0"/>
<dbReference type="InterPro" id="IPR024072">
    <property type="entry name" value="DHFR-like_dom_sf"/>
</dbReference>
<protein>
    <submittedName>
        <fullName evidence="5">5-amino-6-(5-phosphoribosylamino)uracilreductase</fullName>
        <ecNumber evidence="5">1.1.1.193</ecNumber>
    </submittedName>
</protein>
<dbReference type="InParanoid" id="D1CA66"/>
<dbReference type="RefSeq" id="WP_012873744.1">
    <property type="nucleotide sequence ID" value="NC_013524.1"/>
</dbReference>
<dbReference type="KEGG" id="sti:Sthe_3309"/>
<dbReference type="GO" id="GO:0050661">
    <property type="term" value="F:NADP binding"/>
    <property type="evidence" value="ECO:0007669"/>
    <property type="project" value="InterPro"/>
</dbReference>
<proteinExistence type="predicted"/>
<evidence type="ECO:0000259" key="4">
    <source>
        <dbReference type="Pfam" id="PF01872"/>
    </source>
</evidence>
<evidence type="ECO:0000313" key="5">
    <source>
        <dbReference type="EMBL" id="ACZ40709.1"/>
    </source>
</evidence>
<dbReference type="Pfam" id="PF01872">
    <property type="entry name" value="RibD_C"/>
    <property type="match status" value="1"/>
</dbReference>
<dbReference type="GO" id="GO:0008703">
    <property type="term" value="F:5-amino-6-(5-phosphoribosylamino)uracil reductase activity"/>
    <property type="evidence" value="ECO:0007669"/>
    <property type="project" value="UniProtKB-EC"/>
</dbReference>
<dbReference type="GO" id="GO:0009231">
    <property type="term" value="P:riboflavin biosynthetic process"/>
    <property type="evidence" value="ECO:0007669"/>
    <property type="project" value="UniProtKB-UniPathway"/>
</dbReference>
<evidence type="ECO:0000313" key="6">
    <source>
        <dbReference type="Proteomes" id="UP000002027"/>
    </source>
</evidence>
<feature type="domain" description="Bacterial bifunctional deaminase-reductase C-terminal" evidence="4">
    <location>
        <begin position="34"/>
        <end position="233"/>
    </location>
</feature>
<dbReference type="NCBIfam" id="TIGR00227">
    <property type="entry name" value="ribD_Cterm"/>
    <property type="match status" value="1"/>
</dbReference>
<evidence type="ECO:0000256" key="3">
    <source>
        <dbReference type="ARBA" id="ARBA00023002"/>
    </source>
</evidence>
<dbReference type="Proteomes" id="UP000002027">
    <property type="component" value="Chromosome 2"/>
</dbReference>
<sequence length="257" mass="27112">MEPPRLPALGDAATEDVLRELARPPEGAAPSDRPWATVAYAQTLDGRIATRSGDSRWVSCPDSLTFAHCLRAEHDAILVGIGTVLADDPRLTTRLVAGPSPMRVILDSRLRLPLDAAVLRDGAADQTLVVTTAQAPPERLDCIRDTGARVIVATGHPGGGVDLADAFHQLRELGIRTLLIEGGARTITAALRAGVVDRLAVCIAPKILGAGIEAVGDLGIDRLADALPLQRRRVLLAGDDLILIGDICPDSGEPPRR</sequence>
<evidence type="ECO:0000256" key="1">
    <source>
        <dbReference type="ARBA" id="ARBA00005104"/>
    </source>
</evidence>
<evidence type="ECO:0000256" key="2">
    <source>
        <dbReference type="ARBA" id="ARBA00022857"/>
    </source>
</evidence>
<dbReference type="Gene3D" id="3.40.430.10">
    <property type="entry name" value="Dihydrofolate Reductase, subunit A"/>
    <property type="match status" value="1"/>
</dbReference>
<dbReference type="OrthoDB" id="9800865at2"/>
<dbReference type="InterPro" id="IPR050765">
    <property type="entry name" value="Riboflavin_Biosynth_HTPR"/>
</dbReference>
<reference evidence="5 6" key="2">
    <citation type="journal article" date="2010" name="Stand. Genomic Sci.">
        <title>Complete genome sequence of Desulfohalobium retbaense type strain (HR(100)).</title>
        <authorList>
            <person name="Spring S."/>
            <person name="Nolan M."/>
            <person name="Lapidus A."/>
            <person name="Glavina Del Rio T."/>
            <person name="Copeland A."/>
            <person name="Tice H."/>
            <person name="Cheng J.F."/>
            <person name="Lucas S."/>
            <person name="Land M."/>
            <person name="Chen F."/>
            <person name="Bruce D."/>
            <person name="Goodwin L."/>
            <person name="Pitluck S."/>
            <person name="Ivanova N."/>
            <person name="Mavromatis K."/>
            <person name="Mikhailova N."/>
            <person name="Pati A."/>
            <person name="Chen A."/>
            <person name="Palaniappan K."/>
            <person name="Hauser L."/>
            <person name="Chang Y.J."/>
            <person name="Jeffries C.D."/>
            <person name="Munk C."/>
            <person name="Kiss H."/>
            <person name="Chain P."/>
            <person name="Han C."/>
            <person name="Brettin T."/>
            <person name="Detter J.C."/>
            <person name="Schuler E."/>
            <person name="Goker M."/>
            <person name="Rohde M."/>
            <person name="Bristow J."/>
            <person name="Eisen J.A."/>
            <person name="Markowitz V."/>
            <person name="Hugenholtz P."/>
            <person name="Kyrpides N.C."/>
            <person name="Klenk H.P."/>
        </authorList>
    </citation>
    <scope>NUCLEOTIDE SEQUENCE [LARGE SCALE GENOMIC DNA]</scope>
    <source>
        <strain evidence="6">ATCC 49802 / DSM 20745 / S 6022</strain>
    </source>
</reference>
<reference evidence="6" key="1">
    <citation type="submission" date="2009-11" db="EMBL/GenBank/DDBJ databases">
        <title>The complete chromosome 2 of Sphaerobacter thermophilus DSM 20745.</title>
        <authorList>
            <person name="Lucas S."/>
            <person name="Copeland A."/>
            <person name="Lapidus A."/>
            <person name="Glavina del Rio T."/>
            <person name="Dalin E."/>
            <person name="Tice H."/>
            <person name="Bruce D."/>
            <person name="Goodwin L."/>
            <person name="Pitluck S."/>
            <person name="Kyrpides N."/>
            <person name="Mavromatis K."/>
            <person name="Ivanova N."/>
            <person name="Mikhailova N."/>
            <person name="LaButti K.M."/>
            <person name="Clum A."/>
            <person name="Sun H.I."/>
            <person name="Brettin T."/>
            <person name="Detter J.C."/>
            <person name="Han C."/>
            <person name="Larimer F."/>
            <person name="Land M."/>
            <person name="Hauser L."/>
            <person name="Markowitz V."/>
            <person name="Cheng J.F."/>
            <person name="Hugenholtz P."/>
            <person name="Woyke T."/>
            <person name="Wu D."/>
            <person name="Steenblock K."/>
            <person name="Schneider S."/>
            <person name="Pukall R."/>
            <person name="Goeker M."/>
            <person name="Klenk H.P."/>
            <person name="Eisen J.A."/>
        </authorList>
    </citation>
    <scope>NUCLEOTIDE SEQUENCE [LARGE SCALE GENOMIC DNA]</scope>
    <source>
        <strain evidence="6">ATCC 49802 / DSM 20745 / S 6022</strain>
    </source>
</reference>
<keyword evidence="6" id="KW-1185">Reference proteome</keyword>
<dbReference type="PANTHER" id="PTHR38011:SF7">
    <property type="entry name" value="2,5-DIAMINO-6-RIBOSYLAMINO-4(3H)-PYRIMIDINONE 5'-PHOSPHATE REDUCTASE"/>
    <property type="match status" value="1"/>
</dbReference>
<keyword evidence="3 5" id="KW-0560">Oxidoreductase</keyword>
<dbReference type="InterPro" id="IPR011549">
    <property type="entry name" value="RibD_C"/>
</dbReference>
<dbReference type="EMBL" id="CP001824">
    <property type="protein sequence ID" value="ACZ40709.1"/>
    <property type="molecule type" value="Genomic_DNA"/>
</dbReference>
<comment type="pathway">
    <text evidence="1">Cofactor biosynthesis; riboflavin biosynthesis.</text>
</comment>
<gene>
    <name evidence="5" type="ordered locus">Sthe_3309</name>
</gene>
<dbReference type="UniPathway" id="UPA00275"/>
<dbReference type="eggNOG" id="COG1985">
    <property type="taxonomic scope" value="Bacteria"/>
</dbReference>
<dbReference type="AlphaFoldDB" id="D1CA66"/>
<accession>D1CA66</accession>
<dbReference type="InterPro" id="IPR002734">
    <property type="entry name" value="RibDG_C"/>
</dbReference>
<dbReference type="SUPFAM" id="SSF53597">
    <property type="entry name" value="Dihydrofolate reductase-like"/>
    <property type="match status" value="1"/>
</dbReference>